<feature type="transmembrane region" description="Helical" evidence="2">
    <location>
        <begin position="88"/>
        <end position="105"/>
    </location>
</feature>
<organism evidence="4 5">
    <name type="scientific">Knoellia aerolata DSM 18566</name>
    <dbReference type="NCBI Taxonomy" id="1385519"/>
    <lineage>
        <taxon>Bacteria</taxon>
        <taxon>Bacillati</taxon>
        <taxon>Actinomycetota</taxon>
        <taxon>Actinomycetes</taxon>
        <taxon>Micrococcales</taxon>
        <taxon>Intrasporangiaceae</taxon>
        <taxon>Knoellia</taxon>
    </lineage>
</organism>
<evidence type="ECO:0000313" key="5">
    <source>
        <dbReference type="Proteomes" id="UP000030013"/>
    </source>
</evidence>
<feature type="transmembrane region" description="Helical" evidence="2">
    <location>
        <begin position="176"/>
        <end position="196"/>
    </location>
</feature>
<dbReference type="Pfam" id="PF01569">
    <property type="entry name" value="PAP2"/>
    <property type="match status" value="1"/>
</dbReference>
<dbReference type="Gene3D" id="1.20.144.10">
    <property type="entry name" value="Phosphatidic acid phosphatase type 2/haloperoxidase"/>
    <property type="match status" value="1"/>
</dbReference>
<dbReference type="Proteomes" id="UP000030013">
    <property type="component" value="Unassembled WGS sequence"/>
</dbReference>
<dbReference type="STRING" id="1385519.N801_12845"/>
<accession>A0A0A0JT74</accession>
<protein>
    <submittedName>
        <fullName evidence="4">Phosphoesterase</fullName>
    </submittedName>
</protein>
<reference evidence="4 5" key="1">
    <citation type="submission" date="2013-08" db="EMBL/GenBank/DDBJ databases">
        <title>The genome sequence of Knoellia aerolata.</title>
        <authorList>
            <person name="Zhu W."/>
            <person name="Wang G."/>
        </authorList>
    </citation>
    <scope>NUCLEOTIDE SEQUENCE [LARGE SCALE GENOMIC DNA]</scope>
    <source>
        <strain evidence="4 5">DSM 18566</strain>
    </source>
</reference>
<feature type="transmembrane region" description="Helical" evidence="2">
    <location>
        <begin position="153"/>
        <end position="169"/>
    </location>
</feature>
<dbReference type="SUPFAM" id="SSF48317">
    <property type="entry name" value="Acid phosphatase/Vanadium-dependent haloperoxidase"/>
    <property type="match status" value="1"/>
</dbReference>
<keyword evidence="2" id="KW-0812">Transmembrane</keyword>
<comment type="caution">
    <text evidence="4">The sequence shown here is derived from an EMBL/GenBank/DDBJ whole genome shotgun (WGS) entry which is preliminary data.</text>
</comment>
<dbReference type="EMBL" id="AVPL01000036">
    <property type="protein sequence ID" value="KGN40605.1"/>
    <property type="molecule type" value="Genomic_DNA"/>
</dbReference>
<gene>
    <name evidence="4" type="ORF">N801_12845</name>
</gene>
<keyword evidence="2" id="KW-0472">Membrane</keyword>
<evidence type="ECO:0000313" key="4">
    <source>
        <dbReference type="EMBL" id="KGN40605.1"/>
    </source>
</evidence>
<dbReference type="InterPro" id="IPR036938">
    <property type="entry name" value="PAP2/HPO_sf"/>
</dbReference>
<evidence type="ECO:0000256" key="1">
    <source>
        <dbReference type="SAM" id="MobiDB-lite"/>
    </source>
</evidence>
<dbReference type="InterPro" id="IPR000326">
    <property type="entry name" value="PAP2/HPO"/>
</dbReference>
<dbReference type="AlphaFoldDB" id="A0A0A0JT74"/>
<keyword evidence="2" id="KW-1133">Transmembrane helix</keyword>
<feature type="transmembrane region" description="Helical" evidence="2">
    <location>
        <begin position="112"/>
        <end position="133"/>
    </location>
</feature>
<keyword evidence="5" id="KW-1185">Reference proteome</keyword>
<feature type="transmembrane region" description="Helical" evidence="2">
    <location>
        <begin position="202"/>
        <end position="221"/>
    </location>
</feature>
<proteinExistence type="predicted"/>
<sequence length="228" mass="24312">MGAPRGAGPTDRAGGGVMEQRAGSGRAHRGSTLLALGLVVPFLALTLVVATGSADTLDLRIAHHFRPTDAWWGDLQNTWSPWMSRLRPLHVMVLFATTVVGVCALRRSWWPMAFGATLSVAGVAALRLLQLVLARPDPHGYLEPGGGSYPSGHMLAVVVFLGGALLMVWPRVRWWWWASLAVPAGLMAAALVITVAHWPTDVLGGGLLALALVTGASRSTLRRLAHDR</sequence>
<feature type="domain" description="Phosphatidic acid phosphatase type 2/haloperoxidase" evidence="3">
    <location>
        <begin position="146"/>
        <end position="219"/>
    </location>
</feature>
<evidence type="ECO:0000259" key="3">
    <source>
        <dbReference type="Pfam" id="PF01569"/>
    </source>
</evidence>
<feature type="transmembrane region" description="Helical" evidence="2">
    <location>
        <begin position="31"/>
        <end position="50"/>
    </location>
</feature>
<name>A0A0A0JT74_9MICO</name>
<feature type="region of interest" description="Disordered" evidence="1">
    <location>
        <begin position="1"/>
        <end position="23"/>
    </location>
</feature>
<evidence type="ECO:0000256" key="2">
    <source>
        <dbReference type="SAM" id="Phobius"/>
    </source>
</evidence>